<gene>
    <name evidence="2" type="ORF">ACHAWU_004734</name>
</gene>
<dbReference type="AlphaFoldDB" id="A0ABD3MDN5"/>
<name>A0ABD3MDN5_9STRA</name>
<sequence>MPNYYDIDTILAEEELLTVKPKFAFAYLSHLDPDTHHRNSMMSRKRPRADETNGDKGSSRSSSANHNHRLPEGTKIKMPLWAVDRWAMLNFVKIPVLPKHYRQKMKERLEADAVHMNLSAKSDHYFLAGILITNLLLRTVHVHKRNASSRSSSRAAADAEAVAMEQLAYDARSLQQSLLTAMMGDRLCRNFDWTLSALDAMEDDVSDWIGRLSVLERHMFERGVEASGAVKTWREYGCSRMGVSLAVVKGRSMGGGKRGSVTPSSSGSGVLGGGGEKQRVVTPNL</sequence>
<keyword evidence="3" id="KW-1185">Reference proteome</keyword>
<dbReference type="InterPro" id="IPR010492">
    <property type="entry name" value="GINS_Psf3"/>
</dbReference>
<dbReference type="InterPro" id="IPR038437">
    <property type="entry name" value="GINS_Psf3_sf"/>
</dbReference>
<comment type="caution">
    <text evidence="2">The sequence shown here is derived from an EMBL/GenBank/DDBJ whole genome shotgun (WGS) entry which is preliminary data.</text>
</comment>
<dbReference type="CDD" id="cd21693">
    <property type="entry name" value="GINS_B_Psf3"/>
    <property type="match status" value="1"/>
</dbReference>
<dbReference type="EMBL" id="JALLBG020000138">
    <property type="protein sequence ID" value="KAL3762196.1"/>
    <property type="molecule type" value="Genomic_DNA"/>
</dbReference>
<dbReference type="InterPro" id="IPR036224">
    <property type="entry name" value="GINS_bundle-like_dom_sf"/>
</dbReference>
<dbReference type="Gene3D" id="1.20.58.2050">
    <property type="match status" value="1"/>
</dbReference>
<feature type="compositionally biased region" description="Basic and acidic residues" evidence="1">
    <location>
        <begin position="48"/>
        <end position="58"/>
    </location>
</feature>
<accession>A0ABD3MDN5</accession>
<reference evidence="2 3" key="1">
    <citation type="submission" date="2024-10" db="EMBL/GenBank/DDBJ databases">
        <title>Updated reference genomes for cyclostephanoid diatoms.</title>
        <authorList>
            <person name="Roberts W.R."/>
            <person name="Alverson A.J."/>
        </authorList>
    </citation>
    <scope>NUCLEOTIDE SEQUENCE [LARGE SCALE GENOMIC DNA]</scope>
    <source>
        <strain evidence="2 3">AJA232-27</strain>
    </source>
</reference>
<dbReference type="Proteomes" id="UP001530293">
    <property type="component" value="Unassembled WGS sequence"/>
</dbReference>
<organism evidence="2 3">
    <name type="scientific">Discostella pseudostelligera</name>
    <dbReference type="NCBI Taxonomy" id="259834"/>
    <lineage>
        <taxon>Eukaryota</taxon>
        <taxon>Sar</taxon>
        <taxon>Stramenopiles</taxon>
        <taxon>Ochrophyta</taxon>
        <taxon>Bacillariophyta</taxon>
        <taxon>Coscinodiscophyceae</taxon>
        <taxon>Thalassiosirophycidae</taxon>
        <taxon>Stephanodiscales</taxon>
        <taxon>Stephanodiscaceae</taxon>
        <taxon>Discostella</taxon>
    </lineage>
</organism>
<evidence type="ECO:0000313" key="3">
    <source>
        <dbReference type="Proteomes" id="UP001530293"/>
    </source>
</evidence>
<dbReference type="PANTHER" id="PTHR22768">
    <property type="entry name" value="DNA REPLICATION COMPLEX GINS PROTEIN PSF3"/>
    <property type="match status" value="1"/>
</dbReference>
<dbReference type="SUPFAM" id="SSF160059">
    <property type="entry name" value="PriA/YqbF domain"/>
    <property type="match status" value="1"/>
</dbReference>
<evidence type="ECO:0000256" key="1">
    <source>
        <dbReference type="SAM" id="MobiDB-lite"/>
    </source>
</evidence>
<feature type="region of interest" description="Disordered" evidence="1">
    <location>
        <begin position="36"/>
        <end position="71"/>
    </location>
</feature>
<evidence type="ECO:0008006" key="4">
    <source>
        <dbReference type="Google" id="ProtNLM"/>
    </source>
</evidence>
<feature type="compositionally biased region" description="Low complexity" evidence="1">
    <location>
        <begin position="259"/>
        <end position="268"/>
    </location>
</feature>
<evidence type="ECO:0000313" key="2">
    <source>
        <dbReference type="EMBL" id="KAL3762196.1"/>
    </source>
</evidence>
<dbReference type="PANTHER" id="PTHR22768:SF0">
    <property type="entry name" value="DNA REPLICATION COMPLEX GINS PROTEIN PSF3"/>
    <property type="match status" value="1"/>
</dbReference>
<proteinExistence type="predicted"/>
<protein>
    <recommendedName>
        <fullName evidence="4">DNA replication complex GINS protein PSF3</fullName>
    </recommendedName>
</protein>
<feature type="region of interest" description="Disordered" evidence="1">
    <location>
        <begin position="251"/>
        <end position="285"/>
    </location>
</feature>
<dbReference type="SUPFAM" id="SSF158573">
    <property type="entry name" value="GINS helical bundle-like"/>
    <property type="match status" value="1"/>
</dbReference>